<dbReference type="GO" id="GO:0016301">
    <property type="term" value="F:kinase activity"/>
    <property type="evidence" value="ECO:0007669"/>
    <property type="project" value="UniProtKB-KW"/>
</dbReference>
<dbReference type="InterPro" id="IPR001127">
    <property type="entry name" value="PTS_EIIA_1_perm"/>
</dbReference>
<feature type="transmembrane region" description="Helical" evidence="12">
    <location>
        <begin position="77"/>
        <end position="98"/>
    </location>
</feature>
<dbReference type="GO" id="GO:0090563">
    <property type="term" value="F:protein-phosphocysteine-sugar phosphotransferase activity"/>
    <property type="evidence" value="ECO:0007669"/>
    <property type="project" value="TreeGrafter"/>
</dbReference>
<feature type="domain" description="PTS EIIC type-1" evidence="15">
    <location>
        <begin position="23"/>
        <end position="580"/>
    </location>
</feature>
<dbReference type="NCBIfam" id="TIGR00830">
    <property type="entry name" value="PTBA"/>
    <property type="match status" value="1"/>
</dbReference>
<evidence type="ECO:0000256" key="12">
    <source>
        <dbReference type="SAM" id="Phobius"/>
    </source>
</evidence>
<dbReference type="InterPro" id="IPR001996">
    <property type="entry name" value="PTS_IIB_1"/>
</dbReference>
<keyword evidence="7 12" id="KW-0812">Transmembrane</keyword>
<evidence type="ECO:0000256" key="11">
    <source>
        <dbReference type="PROSITE-ProRule" id="PRU00421"/>
    </source>
</evidence>
<comment type="subcellular location">
    <subcellularLocation>
        <location evidence="1">Cell membrane</location>
        <topology evidence="1">Multi-pass membrane protein</topology>
    </subcellularLocation>
</comment>
<keyword evidence="8" id="KW-0418">Kinase</keyword>
<evidence type="ECO:0000256" key="6">
    <source>
        <dbReference type="ARBA" id="ARBA00022683"/>
    </source>
</evidence>
<keyword evidence="9 12" id="KW-1133">Transmembrane helix</keyword>
<dbReference type="PROSITE" id="PS51098">
    <property type="entry name" value="PTS_EIIB_TYPE_1"/>
    <property type="match status" value="1"/>
</dbReference>
<dbReference type="GO" id="GO:0005886">
    <property type="term" value="C:plasma membrane"/>
    <property type="evidence" value="ECO:0007669"/>
    <property type="project" value="UniProtKB-SubCell"/>
</dbReference>
<dbReference type="Gene3D" id="3.30.1360.60">
    <property type="entry name" value="Glucose permease domain IIB"/>
    <property type="match status" value="1"/>
</dbReference>
<dbReference type="SUPFAM" id="SSF55604">
    <property type="entry name" value="Glucose permease domain IIB"/>
    <property type="match status" value="1"/>
</dbReference>
<evidence type="ECO:0000256" key="8">
    <source>
        <dbReference type="ARBA" id="ARBA00022777"/>
    </source>
</evidence>
<evidence type="ECO:0000256" key="4">
    <source>
        <dbReference type="ARBA" id="ARBA00022597"/>
    </source>
</evidence>
<evidence type="ECO:0000256" key="5">
    <source>
        <dbReference type="ARBA" id="ARBA00022679"/>
    </source>
</evidence>
<keyword evidence="2" id="KW-0813">Transport</keyword>
<dbReference type="PATRIC" id="fig|233150.7.peg.148"/>
<evidence type="ECO:0000256" key="1">
    <source>
        <dbReference type="ARBA" id="ARBA00004651"/>
    </source>
</evidence>
<dbReference type="EC" id="2.7.1.-" evidence="16"/>
<dbReference type="PANTHER" id="PTHR30009">
    <property type="entry name" value="CYTOCHROME C-TYPE SYNTHESIS PROTEIN AND PTS TRANSMEMBRANE COMPONENT"/>
    <property type="match status" value="1"/>
</dbReference>
<dbReference type="PROSITE" id="PS51093">
    <property type="entry name" value="PTS_EIIA_TYPE_1"/>
    <property type="match status" value="1"/>
</dbReference>
<feature type="domain" description="PTS EIIA type-1" evidence="13">
    <location>
        <begin position="747"/>
        <end position="859"/>
    </location>
</feature>
<evidence type="ECO:0000313" key="17">
    <source>
        <dbReference type="Proteomes" id="UP000001418"/>
    </source>
</evidence>
<dbReference type="AlphaFoldDB" id="Q7NBX6"/>
<keyword evidence="6" id="KW-0598">Phosphotransferase system</keyword>
<evidence type="ECO:0000256" key="10">
    <source>
        <dbReference type="ARBA" id="ARBA00023136"/>
    </source>
</evidence>
<dbReference type="EMBL" id="AE015450">
    <property type="protein sequence ID" value="AAP56484.2"/>
    <property type="molecule type" value="Genomic_DNA"/>
</dbReference>
<feature type="transmembrane region" description="Helical" evidence="12">
    <location>
        <begin position="146"/>
        <end position="173"/>
    </location>
</feature>
<dbReference type="InterPro" id="IPR036878">
    <property type="entry name" value="Glu_permease_IIB"/>
</dbReference>
<dbReference type="InterPro" id="IPR011055">
    <property type="entry name" value="Dup_hybrid_motif"/>
</dbReference>
<dbReference type="Pfam" id="PF00367">
    <property type="entry name" value="PTS_EIIB"/>
    <property type="match status" value="1"/>
</dbReference>
<protein>
    <submittedName>
        <fullName evidence="16">PTS system glucose-specific IIABC component</fullName>
        <ecNumber evidence="16">2.7.1.-</ecNumber>
        <ecNumber evidence="16">2.7.1.69</ecNumber>
    </submittedName>
</protein>
<keyword evidence="3" id="KW-1003">Cell membrane</keyword>
<feature type="transmembrane region" description="Helical" evidence="12">
    <location>
        <begin position="104"/>
        <end position="125"/>
    </location>
</feature>
<reference evidence="16 17" key="1">
    <citation type="journal article" date="2003" name="Microbiology">
        <title>The complete genome sequence of the avian pathogen Mycoplasma gallisepticum strain R(low).</title>
        <authorList>
            <person name="Papazisi L."/>
            <person name="Gorton T.S."/>
            <person name="Kutish G."/>
            <person name="Markham P.F."/>
            <person name="Browning G.F."/>
            <person name="Nguyen D.K."/>
            <person name="Swartzell S."/>
            <person name="Madan A."/>
            <person name="Mahairas G."/>
            <person name="Geary S.J."/>
        </authorList>
    </citation>
    <scope>NUCLEOTIDE SEQUENCE [LARGE SCALE GENOMIC DNA]</scope>
    <source>
        <strain evidence="17">R(low / passage 15 / clone 2)</strain>
    </source>
</reference>
<dbReference type="PROSITE" id="PS51103">
    <property type="entry name" value="PTS_EIIC_TYPE_1"/>
    <property type="match status" value="1"/>
</dbReference>
<evidence type="ECO:0000313" key="16">
    <source>
        <dbReference type="EMBL" id="AAP56484.2"/>
    </source>
</evidence>
<dbReference type="InterPro" id="IPR050429">
    <property type="entry name" value="PTS_Glucose_EIICBA"/>
</dbReference>
<feature type="transmembrane region" description="Helical" evidence="12">
    <location>
        <begin position="547"/>
        <end position="568"/>
    </location>
</feature>
<organism evidence="16 17">
    <name type="scientific">Mycoplasmoides gallisepticum (strain R(low / passage 15 / clone 2))</name>
    <name type="common">Mycoplasma gallisepticum</name>
    <dbReference type="NCBI Taxonomy" id="710127"/>
    <lineage>
        <taxon>Bacteria</taxon>
        <taxon>Bacillati</taxon>
        <taxon>Mycoplasmatota</taxon>
        <taxon>Mycoplasmoidales</taxon>
        <taxon>Mycoplasmoidaceae</taxon>
        <taxon>Mycoplasmoides</taxon>
    </lineage>
</organism>
<dbReference type="PROSITE" id="PS00371">
    <property type="entry name" value="PTS_EIIA_TYPE_1_HIS"/>
    <property type="match status" value="1"/>
</dbReference>
<evidence type="ECO:0000256" key="2">
    <source>
        <dbReference type="ARBA" id="ARBA00022448"/>
    </source>
</evidence>
<dbReference type="HOGENOM" id="CLU_012312_1_1_14"/>
<keyword evidence="17" id="KW-1185">Reference proteome</keyword>
<dbReference type="RefSeq" id="WP_011113364.1">
    <property type="nucleotide sequence ID" value="NC_004829.2"/>
</dbReference>
<feature type="transmembrane region" description="Helical" evidence="12">
    <location>
        <begin position="36"/>
        <end position="56"/>
    </location>
</feature>
<dbReference type="InterPro" id="IPR013013">
    <property type="entry name" value="PTS_EIIC_1"/>
</dbReference>
<name>Q7NBX6_MYCGA</name>
<dbReference type="KEGG" id="mga:MGA_0855"/>
<sequence length="891" mass="95868">MASTTNQVHSQKRSSERWKRFSGHFKEVVGKLSAGIMIPIALLPIAGLLLGIFAAVQNNVSQATHPGVFAMAAFFKNGAEAVFGNLPTLFAIAIAVAFTNQSGVAALSAFVGWLIFNATQTALIFPNANSQTFTILYYNSVPATALAMNVGLRSLSTSVFGGVIVGAITALLFNKFHTIQLPKVVGFFNGNRFVPIITLLTMLPVALVALMIWPAIGIGLNALGQSLGVLSRNGNFNSFIFGYVERALVPFGLHHAFYAPLWFTSAGGSIANIIVNQAGSNAIAPLIVTDENGQRVIRSIVGVAANKDAVKPAGFTAQNWMYWGQVVTALNPNTQINTDSLSGDQRLWFTINSLFVNKSVYLSGSSDPYTFTFKSFADSTLNHPSLIQSITRNGTVISGAQLLTMIKESSTGSVVLQANDTLNFAFPGVNPGQYEQGKHAFMIFGLPAAGAAMIMAAPKDQRKYASSIIISAAFTSFLTGITEPIEFTFLFLAPYLFWGFHAVFCAISFWLTSLLGGNIGQTFSGGIIDLTIYGFIPDALGAKTNSWLPLVIGLFYIPLYYFTFYFLITKRNIETPGRGAGTRLYTKADYQAKVASKNAASTNDGSANFKPIEITSYKLIKAFGGRDNISAVNACATKLRVSVKTKEKVNFGEIGALGSLGTYAVSDTLVHAVYGGDADIIKSYMQKMINKDYDSSAIEKVIGDPATKEIDPSMPKATPEVDHKLYDVVDVYSPVKGTVTDLADLPDPSFAGKIMGDGVSIEPEDGMFYSPVDGKLELAYNTGHAYFFDVNGAKILIHIGIDTVSLNSNNSDSNNLVGFKMFAKSGDNVSFKKSPVVQANLEMIKKKELSTNSPILALKETLANYDLKVVVKPGDKVNVGDLLFKLTKKNK</sequence>
<dbReference type="GO" id="GO:0009401">
    <property type="term" value="P:phosphoenolpyruvate-dependent sugar phosphotransferase system"/>
    <property type="evidence" value="ECO:0007669"/>
    <property type="project" value="UniProtKB-KW"/>
</dbReference>
<dbReference type="Gene3D" id="2.70.70.10">
    <property type="entry name" value="Glucose Permease (Domain IIA)"/>
    <property type="match status" value="1"/>
</dbReference>
<dbReference type="Proteomes" id="UP000001418">
    <property type="component" value="Chromosome"/>
</dbReference>
<accession>Q7NBX6</accession>
<evidence type="ECO:0000259" key="14">
    <source>
        <dbReference type="PROSITE" id="PS51098"/>
    </source>
</evidence>
<evidence type="ECO:0000256" key="9">
    <source>
        <dbReference type="ARBA" id="ARBA00022989"/>
    </source>
</evidence>
<dbReference type="GO" id="GO:0008982">
    <property type="term" value="F:protein-N(PI)-phosphohistidine-sugar phosphotransferase activity"/>
    <property type="evidence" value="ECO:0007669"/>
    <property type="project" value="InterPro"/>
</dbReference>
<evidence type="ECO:0000259" key="15">
    <source>
        <dbReference type="PROSITE" id="PS51103"/>
    </source>
</evidence>
<keyword evidence="4" id="KW-0762">Sugar transport</keyword>
<keyword evidence="10 12" id="KW-0472">Membrane</keyword>
<evidence type="ECO:0000259" key="13">
    <source>
        <dbReference type="PROSITE" id="PS51093"/>
    </source>
</evidence>
<dbReference type="Pfam" id="PF00358">
    <property type="entry name" value="PTS_EIIA_1"/>
    <property type="match status" value="1"/>
</dbReference>
<feature type="active site" description="Phosphocysteine intermediate; for EIIB activity" evidence="11">
    <location>
        <position position="635"/>
    </location>
</feature>
<gene>
    <name evidence="16" type="primary">ptsG_1</name>
    <name evidence="16" type="ORF">MGA_0855</name>
</gene>
<dbReference type="Pfam" id="PF02378">
    <property type="entry name" value="PTS_EIIC"/>
    <property type="match status" value="2"/>
</dbReference>
<dbReference type="OrthoDB" id="9764327at2"/>
<dbReference type="InterPro" id="IPR003352">
    <property type="entry name" value="PTS_EIIC"/>
</dbReference>
<feature type="domain" description="PTS EIIB type-1" evidence="14">
    <location>
        <begin position="613"/>
        <end position="695"/>
    </location>
</feature>
<proteinExistence type="predicted"/>
<dbReference type="EC" id="2.7.1.69" evidence="16"/>
<evidence type="ECO:0000256" key="7">
    <source>
        <dbReference type="ARBA" id="ARBA00022692"/>
    </source>
</evidence>
<feature type="transmembrane region" description="Helical" evidence="12">
    <location>
        <begin position="193"/>
        <end position="216"/>
    </location>
</feature>
<evidence type="ECO:0000256" key="3">
    <source>
        <dbReference type="ARBA" id="ARBA00022475"/>
    </source>
</evidence>
<dbReference type="SUPFAM" id="SSF51261">
    <property type="entry name" value="Duplicated hybrid motif"/>
    <property type="match status" value="1"/>
</dbReference>
<dbReference type="PANTHER" id="PTHR30009:SF20">
    <property type="entry name" value="PTS SYSTEM GLUCOSE-SPECIFIC EIICB COMPONENT-RELATED"/>
    <property type="match status" value="1"/>
</dbReference>
<feature type="transmembrane region" description="Helical" evidence="12">
    <location>
        <begin position="440"/>
        <end position="458"/>
    </location>
</feature>
<feature type="transmembrane region" description="Helical" evidence="12">
    <location>
        <begin position="489"/>
        <end position="511"/>
    </location>
</feature>
<dbReference type="InterPro" id="IPR018113">
    <property type="entry name" value="PTrfase_EIIB_Cys"/>
</dbReference>
<feature type="transmembrane region" description="Helical" evidence="12">
    <location>
        <begin position="464"/>
        <end position="482"/>
    </location>
</feature>
<keyword evidence="5 16" id="KW-0808">Transferase</keyword>